<comment type="caution">
    <text evidence="2">The sequence shown here is derived from an EMBL/GenBank/DDBJ whole genome shotgun (WGS) entry which is preliminary data.</text>
</comment>
<dbReference type="CDD" id="cd05262">
    <property type="entry name" value="SDR_a7"/>
    <property type="match status" value="1"/>
</dbReference>
<protein>
    <submittedName>
        <fullName evidence="2">NAD-dependent epimerase/dehydratase</fullName>
    </submittedName>
</protein>
<dbReference type="Proteomes" id="UP000003856">
    <property type="component" value="Unassembled WGS sequence"/>
</dbReference>
<dbReference type="SUPFAM" id="SSF51735">
    <property type="entry name" value="NAD(P)-binding Rossmann-fold domains"/>
    <property type="match status" value="1"/>
</dbReference>
<sequence length="289" mass="31479">MYVFITGATGWVGSTVVQELRDAGHYVTGLVRSEDRAAALASTGVRLVRGSLDDLSLLTETAARSDAVIHTAFNHDFSRFAENAEQDRKAIRALATGLQGGGRRLIVTSGVTLVSPGQLATEDMPQGDLLHPRRSEIEARAVEELGVRVSVVRLAPSVHGVGDHGFISTLIELARRTGVSAYMGEGRNRWPAVHRLDAGRMYRQILEVAEPRFAYHAVADEGIEFRAIAQVIGRQLGLPVQARSAEHFGWFASFAGGDFPASSGRTRIELKWMPTQPGLLEDLTSPEYY</sequence>
<dbReference type="GO" id="GO:0004029">
    <property type="term" value="F:aldehyde dehydrogenase (NAD+) activity"/>
    <property type="evidence" value="ECO:0007669"/>
    <property type="project" value="TreeGrafter"/>
</dbReference>
<dbReference type="OrthoDB" id="9787292at2"/>
<dbReference type="EMBL" id="ACQT01000051">
    <property type="protein sequence ID" value="EER60543.1"/>
    <property type="molecule type" value="Genomic_DNA"/>
</dbReference>
<evidence type="ECO:0000259" key="1">
    <source>
        <dbReference type="Pfam" id="PF13460"/>
    </source>
</evidence>
<dbReference type="RefSeq" id="WP_005795821.1">
    <property type="nucleotide sequence ID" value="NZ_ACQT01000051.1"/>
</dbReference>
<evidence type="ECO:0000313" key="2">
    <source>
        <dbReference type="EMBL" id="EER60543.1"/>
    </source>
</evidence>
<feature type="domain" description="NAD(P)-binding" evidence="1">
    <location>
        <begin position="7"/>
        <end position="114"/>
    </location>
</feature>
<dbReference type="PANTHER" id="PTHR48079:SF6">
    <property type="entry name" value="NAD(P)-BINDING DOMAIN-CONTAINING PROTEIN-RELATED"/>
    <property type="match status" value="1"/>
</dbReference>
<dbReference type="PATRIC" id="fig|573060.9.peg.3244"/>
<name>C5T4Q0_ACIDE</name>
<dbReference type="InterPro" id="IPR016040">
    <property type="entry name" value="NAD(P)-bd_dom"/>
</dbReference>
<keyword evidence="3" id="KW-1185">Reference proteome</keyword>
<gene>
    <name evidence="2" type="ORF">AcdelDRAFT_1880</name>
</gene>
<dbReference type="InterPro" id="IPR051783">
    <property type="entry name" value="NAD(P)-dependent_oxidoreduct"/>
</dbReference>
<dbReference type="GO" id="GO:0005737">
    <property type="term" value="C:cytoplasm"/>
    <property type="evidence" value="ECO:0007669"/>
    <property type="project" value="TreeGrafter"/>
</dbReference>
<accession>C5T4Q0</accession>
<reference evidence="2 3" key="1">
    <citation type="submission" date="2009-05" db="EMBL/GenBank/DDBJ databases">
        <title>The draft genome of Acidovorax delafieldii 2AN.</title>
        <authorList>
            <consortium name="US DOE Joint Genome Institute (JGI-PGF)"/>
            <person name="Lucas S."/>
            <person name="Copeland A."/>
            <person name="Lapidus A."/>
            <person name="Glavina del Rio T."/>
            <person name="Tice H."/>
            <person name="Bruce D."/>
            <person name="Goodwin L."/>
            <person name="Pitluck S."/>
            <person name="Larimer F."/>
            <person name="Land M.L."/>
            <person name="Hauser L."/>
            <person name="Shelobolina E.S."/>
            <person name="Picardal F."/>
            <person name="Roden E."/>
            <person name="Emerson D."/>
        </authorList>
    </citation>
    <scope>NUCLEOTIDE SEQUENCE [LARGE SCALE GENOMIC DNA]</scope>
    <source>
        <strain evidence="2 3">2AN</strain>
    </source>
</reference>
<dbReference type="AlphaFoldDB" id="C5T4Q0"/>
<organism evidence="2 3">
    <name type="scientific">Acidovorax delafieldii 2AN</name>
    <dbReference type="NCBI Taxonomy" id="573060"/>
    <lineage>
        <taxon>Bacteria</taxon>
        <taxon>Pseudomonadati</taxon>
        <taxon>Pseudomonadota</taxon>
        <taxon>Betaproteobacteria</taxon>
        <taxon>Burkholderiales</taxon>
        <taxon>Comamonadaceae</taxon>
        <taxon>Acidovorax</taxon>
    </lineage>
</organism>
<proteinExistence type="predicted"/>
<dbReference type="Pfam" id="PF13460">
    <property type="entry name" value="NAD_binding_10"/>
    <property type="match status" value="1"/>
</dbReference>
<dbReference type="PANTHER" id="PTHR48079">
    <property type="entry name" value="PROTEIN YEEZ"/>
    <property type="match status" value="1"/>
</dbReference>
<dbReference type="Gene3D" id="3.40.50.720">
    <property type="entry name" value="NAD(P)-binding Rossmann-like Domain"/>
    <property type="match status" value="1"/>
</dbReference>
<evidence type="ECO:0000313" key="3">
    <source>
        <dbReference type="Proteomes" id="UP000003856"/>
    </source>
</evidence>
<dbReference type="InterPro" id="IPR036291">
    <property type="entry name" value="NAD(P)-bd_dom_sf"/>
</dbReference>